<comment type="similarity">
    <text evidence="1">Belongs to the 'phage' integrase family.</text>
</comment>
<dbReference type="InterPro" id="IPR038488">
    <property type="entry name" value="Integrase_DNA-bd_sf"/>
</dbReference>
<dbReference type="Gene3D" id="3.30.160.390">
    <property type="entry name" value="Integrase, DNA-binding domain"/>
    <property type="match status" value="1"/>
</dbReference>
<evidence type="ECO:0000313" key="5">
    <source>
        <dbReference type="Proteomes" id="UP000229278"/>
    </source>
</evidence>
<dbReference type="Pfam" id="PF13356">
    <property type="entry name" value="Arm-DNA-bind_3"/>
    <property type="match status" value="1"/>
</dbReference>
<dbReference type="EMBL" id="PDTV01000011">
    <property type="protein sequence ID" value="PIE82869.1"/>
    <property type="molecule type" value="Genomic_DNA"/>
</dbReference>
<proteinExistence type="inferred from homology"/>
<dbReference type="AlphaFoldDB" id="A0A2G6PFB6"/>
<feature type="domain" description="Integrase DNA-binding" evidence="3">
    <location>
        <begin position="3"/>
        <end position="86"/>
    </location>
</feature>
<evidence type="ECO:0000313" key="4">
    <source>
        <dbReference type="EMBL" id="PIE82869.1"/>
    </source>
</evidence>
<protein>
    <recommendedName>
        <fullName evidence="3">Integrase DNA-binding domain-containing protein</fullName>
    </recommendedName>
</protein>
<dbReference type="Proteomes" id="UP000229278">
    <property type="component" value="Unassembled WGS sequence"/>
</dbReference>
<evidence type="ECO:0000256" key="2">
    <source>
        <dbReference type="ARBA" id="ARBA00022908"/>
    </source>
</evidence>
<reference evidence="4 5" key="1">
    <citation type="submission" date="2017-10" db="EMBL/GenBank/DDBJ databases">
        <title>Novel microbial diversity and functional potential in the marine mammal oral microbiome.</title>
        <authorList>
            <person name="Dudek N.K."/>
            <person name="Sun C.L."/>
            <person name="Burstein D."/>
            <person name="Kantor R.S."/>
            <person name="Aliaga Goltsman D.S."/>
            <person name="Bik E.M."/>
            <person name="Thomas B.C."/>
            <person name="Banfield J.F."/>
            <person name="Relman D.A."/>
        </authorList>
    </citation>
    <scope>NUCLEOTIDE SEQUENCE [LARGE SCALE GENOMIC DNA]</scope>
    <source>
        <strain evidence="4">DOLJORAL78_50_517</strain>
    </source>
</reference>
<name>A0A2G6PFB6_9GAMM</name>
<dbReference type="InterPro" id="IPR025166">
    <property type="entry name" value="Integrase_DNA_bind_dom"/>
</dbReference>
<gene>
    <name evidence="4" type="ORF">CSA09_04790</name>
</gene>
<dbReference type="PANTHER" id="PTHR30629">
    <property type="entry name" value="PROPHAGE INTEGRASE"/>
    <property type="match status" value="1"/>
</dbReference>
<dbReference type="GO" id="GO:0015074">
    <property type="term" value="P:DNA integration"/>
    <property type="evidence" value="ECO:0007669"/>
    <property type="project" value="UniProtKB-KW"/>
</dbReference>
<keyword evidence="2" id="KW-0229">DNA integration</keyword>
<sequence length="103" mass="12122">MRLTNLEVRNFKYEGRDRKIFDGHGLYLHITQSGKYWRYKYNYAKRDKKLSIGVYPDVSLKMARDAHLEARALLRKGLCPCAEKAKSIDKAVTALNAYRHLFR</sequence>
<evidence type="ECO:0000259" key="3">
    <source>
        <dbReference type="Pfam" id="PF13356"/>
    </source>
</evidence>
<organism evidence="4 5">
    <name type="scientific">Candidatus Contendibacter odensensis</name>
    <dbReference type="NCBI Taxonomy" id="1400860"/>
    <lineage>
        <taxon>Bacteria</taxon>
        <taxon>Pseudomonadati</taxon>
        <taxon>Pseudomonadota</taxon>
        <taxon>Gammaproteobacteria</taxon>
        <taxon>Candidatus Competibacteraceae</taxon>
        <taxon>Candidatus Contendibacter</taxon>
    </lineage>
</organism>
<comment type="caution">
    <text evidence="4">The sequence shown here is derived from an EMBL/GenBank/DDBJ whole genome shotgun (WGS) entry which is preliminary data.</text>
</comment>
<evidence type="ECO:0000256" key="1">
    <source>
        <dbReference type="ARBA" id="ARBA00008857"/>
    </source>
</evidence>
<accession>A0A2G6PFB6</accession>
<dbReference type="InterPro" id="IPR050808">
    <property type="entry name" value="Phage_Integrase"/>
</dbReference>
<dbReference type="PANTHER" id="PTHR30629:SF2">
    <property type="entry name" value="PROPHAGE INTEGRASE INTS-RELATED"/>
    <property type="match status" value="1"/>
</dbReference>